<keyword evidence="2" id="KW-1185">Reference proteome</keyword>
<evidence type="ECO:0000313" key="2">
    <source>
        <dbReference type="Proteomes" id="UP000273022"/>
    </source>
</evidence>
<reference evidence="1 2" key="1">
    <citation type="submission" date="2018-09" db="EMBL/GenBank/DDBJ databases">
        <title>Phylogeny of the Shewanellaceae, and recommendation for two new genera, Pseudoshewanella and Parashewanella.</title>
        <authorList>
            <person name="Wang G."/>
        </authorList>
    </citation>
    <scope>NUCLEOTIDE SEQUENCE [LARGE SCALE GENOMIC DNA]</scope>
    <source>
        <strain evidence="1 2">KCTC 22492</strain>
    </source>
</reference>
<dbReference type="RefSeq" id="WP_121854682.1">
    <property type="nucleotide sequence ID" value="NZ_CP037952.1"/>
</dbReference>
<accession>A0A3A6TC20</accession>
<proteinExistence type="predicted"/>
<gene>
    <name evidence="1" type="ORF">D5R81_16290</name>
</gene>
<protein>
    <submittedName>
        <fullName evidence="1">Uncharacterized protein</fullName>
    </submittedName>
</protein>
<name>A0A3A6TC20_9GAMM</name>
<dbReference type="EMBL" id="QYYH01000129">
    <property type="protein sequence ID" value="RJY07230.1"/>
    <property type="molecule type" value="Genomic_DNA"/>
</dbReference>
<organism evidence="1 2">
    <name type="scientific">Parashewanella spongiae</name>
    <dbReference type="NCBI Taxonomy" id="342950"/>
    <lineage>
        <taxon>Bacteria</taxon>
        <taxon>Pseudomonadati</taxon>
        <taxon>Pseudomonadota</taxon>
        <taxon>Gammaproteobacteria</taxon>
        <taxon>Alteromonadales</taxon>
        <taxon>Shewanellaceae</taxon>
        <taxon>Parashewanella</taxon>
    </lineage>
</organism>
<comment type="caution">
    <text evidence="1">The sequence shown here is derived from an EMBL/GenBank/DDBJ whole genome shotgun (WGS) entry which is preliminary data.</text>
</comment>
<evidence type="ECO:0000313" key="1">
    <source>
        <dbReference type="EMBL" id="RJY07230.1"/>
    </source>
</evidence>
<dbReference type="Proteomes" id="UP000273022">
    <property type="component" value="Unassembled WGS sequence"/>
</dbReference>
<sequence length="1660" mass="185605">MQFPVNLNKAGGVGLELMDISSETPIKKTLQGKMKISHDYCLAVCKETNKLFGCRIRDFHDPSKYIFVGGNSHKHKTIQEFVDSAIMNETLPISVLHNSIKDFSRENIDRVLLALSSNKLGELMVYTASGHNLPNFPMEQLSDWMANKLSQNPRVVGVMLKAAEGEFRKAFIARTDVKKTFIITAINSLNKQSKLELICSLTNDEKRTLFSISSPVFKVNGDQTCNDEDMISLALPIGIEEKDLPKLDLSVVNASTVEVNIVELDVYKLIAENTDVSQVIGFLNDWTDESALVLLNEVDVACCAQFLKELPQAKASSLFMKMCSGQFEYSFIEESLEQSNSVKESGTEAVGSTNDTASDAGLIESKELSDDFCSLSVKPSRAARVLRYMDGVQFELDTNLLTTRELHVLITDLHNTNKALCDDLIMQLIENDIEKLINLVKISGSLIIRLLNDRQLATLVAAHESDKDFMGQLEPYINENPERTEGFGKILFTSNCTSFVNLASQVNENALIALTASLSSEEKAQLTFSIPQERVSELIFCGNSSENLIELCKSKNLKEATLLYIFYMYLNTGGSVQTVAQACCAIESESTLISLLNSFQLDKGNADFVNLFIELVKQDPALSLVALLRMDKSHKRVLLDSSQFSGKILIEIGKKVNIKEFLTLIKAFPSVNGGKIINIILAYTTAKESEVCSFFAQTQEVENIKLLAKFGAQYLAKIFNIAELEQRSLIISLLLNSVQESFEEGVDCNDHLNQVVKFFELQDEIFSLNNKFSFLLKLNDDHAINVLLKLEEKESEQMIQLAIHNFPDNKVKWLQHNVKTAAALLVHCCPKEKSEQWIRCILKDKKINHEELLIELAKFSKGRIVINSYLIPSISIEDLSCIYGYKKISSDNVSQLLCMMDPSVAGRCLLQIDPLAKRMEIARSCGQSLPSIVVTLSQEQSSGIIDLLGSDYFQALFLNFDINNIQGEISHYLALIKLIPVIEAEKLVEVIKNQCVTLPNPQLLATLLLKINSKRFAAAIIKLTPQNEIQMHKCMKIIGTERIIKVILDQKEIETRVGVNLLKSIPPQQSSSVLIEVHKAYVEKKNVAVISCLLSDGELSEHIGEQATKVLKYLLENGYVNAVSFWSEVLPEETVISAVAEQLTLKSKHLLTYSTFLAEFKTGLKKQRWKKIVVGAVEQSSVAVRTLIFQHGSYKLCLELARKMDASKTIEVFKTDGVAQDVIDKLSPKDAEDVTLSIDPTLAKSSPTKQKQISFHPLSILLLKAPAELLCWCIKNTELDTSDWINALPNQKLLRESLLFCVLKSYEDNGTLCLMNDRNDTRRDAEYRLSDVFKTLSSTKTEMWLSAMNPKRRAEALLLLTPETATEMIFKFGRDELVQMLDTPSGGELISYIEPEAPLMAVNECIELVGDEFLIEGKQIERKESPSKLMLKQRRVSISDTVRETLEKGSPQRVSFVRTLSKNKSEPSESTMQSKTLMASLMEKTTPEDACHILKRMDSRVANDVLTQMAQECAIGIAKALMNQYYADMSAPQILDLSQRVSAEILVSVIFPNKNDLSEIANVVGTLLDPKIISTGDDSVLEDNLRGIETVIEIIEFLTLHESVELIRALPIFADMILPLCPDSMAVTAEFDQSMWEMLANVLEQAEYKNIIEVSVKGMP</sequence>